<feature type="signal peptide" evidence="1">
    <location>
        <begin position="1"/>
        <end position="25"/>
    </location>
</feature>
<evidence type="ECO:0000313" key="4">
    <source>
        <dbReference type="Proteomes" id="UP001597383"/>
    </source>
</evidence>
<dbReference type="InterPro" id="IPR016047">
    <property type="entry name" value="M23ase_b-sheet_dom"/>
</dbReference>
<dbReference type="CDD" id="cd12797">
    <property type="entry name" value="M23_peptidase"/>
    <property type="match status" value="1"/>
</dbReference>
<evidence type="ECO:0000259" key="2">
    <source>
        <dbReference type="Pfam" id="PF01551"/>
    </source>
</evidence>
<evidence type="ECO:0000256" key="1">
    <source>
        <dbReference type="SAM" id="SignalP"/>
    </source>
</evidence>
<keyword evidence="4" id="KW-1185">Reference proteome</keyword>
<protein>
    <submittedName>
        <fullName evidence="3">Peptidoglycan DD-metalloendopeptidase family protein</fullName>
    </submittedName>
</protein>
<dbReference type="EMBL" id="JBHUHQ010000021">
    <property type="protein sequence ID" value="MFD2046000.1"/>
    <property type="molecule type" value="Genomic_DNA"/>
</dbReference>
<reference evidence="4" key="1">
    <citation type="journal article" date="2019" name="Int. J. Syst. Evol. Microbiol.">
        <title>The Global Catalogue of Microorganisms (GCM) 10K type strain sequencing project: providing services to taxonomists for standard genome sequencing and annotation.</title>
        <authorList>
            <consortium name="The Broad Institute Genomics Platform"/>
            <consortium name="The Broad Institute Genome Sequencing Center for Infectious Disease"/>
            <person name="Wu L."/>
            <person name="Ma J."/>
        </authorList>
    </citation>
    <scope>NUCLEOTIDE SEQUENCE [LARGE SCALE GENOMIC DNA]</scope>
    <source>
        <strain evidence="4">R28</strain>
    </source>
</reference>
<comment type="caution">
    <text evidence="3">The sequence shown here is derived from an EMBL/GenBank/DDBJ whole genome shotgun (WGS) entry which is preliminary data.</text>
</comment>
<feature type="chain" id="PRO_5046126244" evidence="1">
    <location>
        <begin position="26"/>
        <end position="501"/>
    </location>
</feature>
<dbReference type="InterPro" id="IPR011055">
    <property type="entry name" value="Dup_hybrid_motif"/>
</dbReference>
<evidence type="ECO:0000313" key="3">
    <source>
        <dbReference type="EMBL" id="MFD2046000.1"/>
    </source>
</evidence>
<dbReference type="RefSeq" id="WP_377557061.1">
    <property type="nucleotide sequence ID" value="NZ_JBHUHQ010000021.1"/>
</dbReference>
<dbReference type="SUPFAM" id="SSF51261">
    <property type="entry name" value="Duplicated hybrid motif"/>
    <property type="match status" value="1"/>
</dbReference>
<name>A0ABW4W5C7_9BACI</name>
<dbReference type="PANTHER" id="PTHR21666">
    <property type="entry name" value="PEPTIDASE-RELATED"/>
    <property type="match status" value="1"/>
</dbReference>
<dbReference type="Proteomes" id="UP001597383">
    <property type="component" value="Unassembled WGS sequence"/>
</dbReference>
<dbReference type="Gene3D" id="2.70.70.10">
    <property type="entry name" value="Glucose Permease (Domain IIA)"/>
    <property type="match status" value="1"/>
</dbReference>
<feature type="domain" description="M23ase beta-sheet core" evidence="2">
    <location>
        <begin position="394"/>
        <end position="495"/>
    </location>
</feature>
<dbReference type="InterPro" id="IPR050570">
    <property type="entry name" value="Cell_wall_metabolism_enzyme"/>
</dbReference>
<organism evidence="3 4">
    <name type="scientific">Ornithinibacillus salinisoli</name>
    <dbReference type="NCBI Taxonomy" id="1848459"/>
    <lineage>
        <taxon>Bacteria</taxon>
        <taxon>Bacillati</taxon>
        <taxon>Bacillota</taxon>
        <taxon>Bacilli</taxon>
        <taxon>Bacillales</taxon>
        <taxon>Bacillaceae</taxon>
        <taxon>Ornithinibacillus</taxon>
    </lineage>
</organism>
<dbReference type="Pfam" id="PF01551">
    <property type="entry name" value="Peptidase_M23"/>
    <property type="match status" value="1"/>
</dbReference>
<keyword evidence="1" id="KW-0732">Signal</keyword>
<accession>A0ABW4W5C7</accession>
<sequence>MKKIVYLFLLFAVLFSVIPELSASAETTRLEINHKFTTYDEPSFTSDESATYGAQTVTVLDQQGDFWYLISTNRGDKWVYYNPDLGRKTYDYRFVGYEEPSFSSERATSFSPTTVTVTAKYNDWYQIETTNYGNVWVYDGRLSVPHKFAAYDSPSFTSEQAGTFSSQSVRVVDKKGSYWYQIVTSKYGNKWIYYNPNIEDRLTFSYRFDIYEQPTFNSSRLSSYAPQTVNVTAKHNHWYQIETGKYGLVWVYKQRLSIPHRFSAYDSPSFTSNEAAQFGSQTVTVVEKKGTYWNKIRTSNYGEKWVYYNGNLSTLTLDERFNGYSEPNFSNKVSGFSPTTVRITAKYGDWYQFQSSNFGNLWVNISESSQSFELPLESNNYIITSRFGPRGSGFHNGIDLAQNGTVRIVAAASGVVSRSYYNSSWGEVVFIRHTINGRSYETIYAHMRSGSRQVSVGQSVSQGQFLGYMGSTGDSTGQHLHFEIHNGSYKNPVDPENFIDF</sequence>
<dbReference type="PANTHER" id="PTHR21666:SF270">
    <property type="entry name" value="MUREIN HYDROLASE ACTIVATOR ENVC"/>
    <property type="match status" value="1"/>
</dbReference>
<gene>
    <name evidence="3" type="ORF">ACFSJF_17110</name>
</gene>
<proteinExistence type="predicted"/>